<dbReference type="EMBL" id="JH717844">
    <property type="protein sequence ID" value="EWY87866.1"/>
    <property type="molecule type" value="Genomic_DNA"/>
</dbReference>
<name>W9I5T7_FUSOX</name>
<proteinExistence type="predicted"/>
<feature type="region of interest" description="Disordered" evidence="1">
    <location>
        <begin position="32"/>
        <end position="53"/>
    </location>
</feature>
<evidence type="ECO:0000313" key="3">
    <source>
        <dbReference type="Proteomes" id="UP000030753"/>
    </source>
</evidence>
<protein>
    <submittedName>
        <fullName evidence="2">Uncharacterized protein</fullName>
    </submittedName>
</protein>
<reference evidence="2 3" key="1">
    <citation type="submission" date="2011-06" db="EMBL/GenBank/DDBJ databases">
        <title>The Genome Sequence of Fusarium oxysporum FOSC 3-a.</title>
        <authorList>
            <consortium name="The Broad Institute Genome Sequencing Platform"/>
            <person name="Ma L.-J."/>
            <person name="Gale L.R."/>
            <person name="Schwartz D.C."/>
            <person name="Zhou S."/>
            <person name="Corby-Kistler H."/>
            <person name="Young S.K."/>
            <person name="Zeng Q."/>
            <person name="Gargeya S."/>
            <person name="Fitzgerald M."/>
            <person name="Haas B."/>
            <person name="Abouelleil A."/>
            <person name="Alvarado L."/>
            <person name="Arachchi H.M."/>
            <person name="Berlin A."/>
            <person name="Brown A."/>
            <person name="Chapman S.B."/>
            <person name="Chen Z."/>
            <person name="Dunbar C."/>
            <person name="Freedman E."/>
            <person name="Gearin G."/>
            <person name="Gellesch M."/>
            <person name="Goldberg J."/>
            <person name="Griggs A."/>
            <person name="Gujja S."/>
            <person name="Heiman D."/>
            <person name="Howarth C."/>
            <person name="Larson L."/>
            <person name="Lui A."/>
            <person name="MacDonald P.J.P."/>
            <person name="Mehta T."/>
            <person name="Montmayeur A."/>
            <person name="Murphy C."/>
            <person name="Neiman D."/>
            <person name="Pearson M."/>
            <person name="Priest M."/>
            <person name="Roberts A."/>
            <person name="Saif S."/>
            <person name="Shea T."/>
            <person name="Shenoy N."/>
            <person name="Sisk P."/>
            <person name="Stolte C."/>
            <person name="Sykes S."/>
            <person name="Wortman J."/>
            <person name="Nusbaum C."/>
            <person name="Birren B."/>
        </authorList>
    </citation>
    <scope>NUCLEOTIDE SEQUENCE [LARGE SCALE GENOMIC DNA]</scope>
    <source>
        <strain evidence="3">FOSC 3-a</strain>
    </source>
</reference>
<dbReference type="HOGENOM" id="CLU_3068696_0_0_1"/>
<gene>
    <name evidence="2" type="ORF">FOYG_09250</name>
</gene>
<evidence type="ECO:0000256" key="1">
    <source>
        <dbReference type="SAM" id="MobiDB-lite"/>
    </source>
</evidence>
<organism evidence="2 3">
    <name type="scientific">Fusarium oxysporum NRRL 32931</name>
    <dbReference type="NCBI Taxonomy" id="660029"/>
    <lineage>
        <taxon>Eukaryota</taxon>
        <taxon>Fungi</taxon>
        <taxon>Dikarya</taxon>
        <taxon>Ascomycota</taxon>
        <taxon>Pezizomycotina</taxon>
        <taxon>Sordariomycetes</taxon>
        <taxon>Hypocreomycetidae</taxon>
        <taxon>Hypocreales</taxon>
        <taxon>Nectriaceae</taxon>
        <taxon>Fusarium</taxon>
        <taxon>Fusarium oxysporum species complex</taxon>
    </lineage>
</organism>
<accession>W9I5T7</accession>
<dbReference type="Proteomes" id="UP000030753">
    <property type="component" value="Unassembled WGS sequence"/>
</dbReference>
<sequence length="53" mass="5690">MSGSPGTGRPGPPSDGNARFAHVYMDESNFRISGGTANKKRLSVHPKAPLDWH</sequence>
<dbReference type="AlphaFoldDB" id="W9I5T7"/>
<evidence type="ECO:0000313" key="2">
    <source>
        <dbReference type="EMBL" id="EWY87866.1"/>
    </source>
</evidence>
<dbReference type="OrthoDB" id="2311180at2759"/>